<name>A0A6J7WK71_9CAUD</name>
<gene>
    <name evidence="1" type="ORF">UFOVP204_38</name>
</gene>
<evidence type="ECO:0000313" key="1">
    <source>
        <dbReference type="EMBL" id="CAB5218156.1"/>
    </source>
</evidence>
<sequence length="1050" mass="110702">MSDSTYNSPFSVGQRKPIYIDVNDPRISKDKYGNYVSKIGVPVVVVDQFGATVASLAASLQGVLSPTTASSLSSTDVATAIINDTASTTLPITNLTAAWSGHDIALTFTFDLNEPQNKFISYFSVQVYDPSVGSYFSLNNYAKPDLTTNGTTQSLTLKSADLAVTGIKNRSLISKVRIQPLNIISVSPGWAEANVTGSYTVGFNPPTITVTNGTSSYTVVATNYATESVKNGFYNEIIEEFITTETNSANIPTNAQWTAVGTSVTGTYTVFAADGLHRWVRAAYYAQDGGKTDYSNLVEATPQSLIPTNTNPPTIFTAASGTFSNGGVGNNIVISYTMPSSNQGVIVKVKLIPTSNPSLYAYYYHTISGDTSFTISSADIFAQFSNYYSSFSGVVSALSQAGVESTSTISLAPFSRTSTLNTITPVPGTPNIASADGVFRVTSITNGYTVDWSQPLNATYAEIYESKLPWKSGGGTGFTAFPPVDDTNVVYSGTSPAVISAADNDKRYVIIRYYDQYDNYSQYNGITAAGEVGGVSVTPVDLGKISLITNPIKIQTDGSIFSGAGDSTVYPQVFFNKDGLFAYDASGNWTTEIVNNASTNGNTFVTKRALIADWQITPTAIESILIPNVITKYTGMSASNQNYSFWAGADTSQNSTGSAPFYVTPTGQVHAENISITGNGNPNAYLLTAGGAENFSVSQSGALVAQSATIYGSLNVNQASNFNSNINIGSNGILGAYAAGATQTSGQSVQMNHSGILAYDTSHYPTTQISANGVFIGDGGAGLNLGKTSNGKDITFYTTGAVIGKAGSGLYPWTIGDNTISSQNITLDSLNQNIIIRSTANSSWQIALDSQSSTKAFRIGDSTNPDFFVDPSGKLTARGANIIGNVEISGTGNYLKSGKSGPTDYATSGFYMNNNGSFSMGGTTSDGIQANITWNGTSLSMKTNYQKPSLNPAYTAYAGYAGISFSNQGTIIQQIPMQGNYVSNGVLVTSQNSANPGIGLGSLGRQRMLVEDPYDGVVRLGMAVYYQEYALSTSIPNGGSGNVGDLWVVY</sequence>
<reference evidence="1" key="1">
    <citation type="submission" date="2020-05" db="EMBL/GenBank/DDBJ databases">
        <authorList>
            <person name="Chiriac C."/>
            <person name="Salcher M."/>
            <person name="Ghai R."/>
            <person name="Kavagutti S V."/>
        </authorList>
    </citation>
    <scope>NUCLEOTIDE SEQUENCE</scope>
</reference>
<protein>
    <submittedName>
        <fullName evidence="1">Uncharacterized protein</fullName>
    </submittedName>
</protein>
<accession>A0A6J7WK71</accession>
<organism evidence="1">
    <name type="scientific">uncultured Caudovirales phage</name>
    <dbReference type="NCBI Taxonomy" id="2100421"/>
    <lineage>
        <taxon>Viruses</taxon>
        <taxon>Duplodnaviria</taxon>
        <taxon>Heunggongvirae</taxon>
        <taxon>Uroviricota</taxon>
        <taxon>Caudoviricetes</taxon>
        <taxon>Peduoviridae</taxon>
        <taxon>Maltschvirus</taxon>
        <taxon>Maltschvirus maltsch</taxon>
    </lineage>
</organism>
<proteinExistence type="predicted"/>
<dbReference type="EMBL" id="LR798257">
    <property type="protein sequence ID" value="CAB5218156.1"/>
    <property type="molecule type" value="Genomic_DNA"/>
</dbReference>